<dbReference type="Gene3D" id="4.10.260.20">
    <property type="entry name" value="Iron hydrogenase, small subunit"/>
    <property type="match status" value="1"/>
</dbReference>
<evidence type="ECO:0000256" key="3">
    <source>
        <dbReference type="ARBA" id="ARBA00005404"/>
    </source>
</evidence>
<dbReference type="CDD" id="cd00207">
    <property type="entry name" value="fer2"/>
    <property type="match status" value="1"/>
</dbReference>
<evidence type="ECO:0000256" key="9">
    <source>
        <dbReference type="ARBA" id="ARBA00023004"/>
    </source>
</evidence>
<dbReference type="FunFam" id="3.30.70.20:FF:000035">
    <property type="entry name" value="Iron hydrogenase 1"/>
    <property type="match status" value="1"/>
</dbReference>
<dbReference type="GO" id="GO:0051537">
    <property type="term" value="F:2 iron, 2 sulfur cluster binding"/>
    <property type="evidence" value="ECO:0007669"/>
    <property type="project" value="UniProtKB-KW"/>
</dbReference>
<dbReference type="PROSITE" id="PS51379">
    <property type="entry name" value="4FE4S_FER_2"/>
    <property type="match status" value="2"/>
</dbReference>
<dbReference type="Gene3D" id="3.40.50.1780">
    <property type="match status" value="1"/>
</dbReference>
<evidence type="ECO:0000313" key="18">
    <source>
        <dbReference type="Proteomes" id="UP000239471"/>
    </source>
</evidence>
<evidence type="ECO:0000256" key="5">
    <source>
        <dbReference type="ARBA" id="ARBA00022714"/>
    </source>
</evidence>
<dbReference type="Proteomes" id="UP000239471">
    <property type="component" value="Unassembled WGS sequence"/>
</dbReference>
<evidence type="ECO:0000256" key="8">
    <source>
        <dbReference type="ARBA" id="ARBA00022967"/>
    </source>
</evidence>
<dbReference type="EMBL" id="PVXQ01000028">
    <property type="protein sequence ID" value="PRR81535.1"/>
    <property type="molecule type" value="Genomic_DNA"/>
</dbReference>
<evidence type="ECO:0000256" key="12">
    <source>
        <dbReference type="ARBA" id="ARBA00023136"/>
    </source>
</evidence>
<keyword evidence="4" id="KW-0004">4Fe-4S</keyword>
<dbReference type="GO" id="GO:0008901">
    <property type="term" value="F:ferredoxin hydrogenase activity"/>
    <property type="evidence" value="ECO:0007669"/>
    <property type="project" value="InterPro"/>
</dbReference>
<comment type="cofactor">
    <cofactor evidence="1">
        <name>[4Fe-4S] cluster</name>
        <dbReference type="ChEBI" id="CHEBI:49883"/>
    </cofactor>
</comment>
<feature type="domain" description="4Fe-4S ferredoxin-type" evidence="15">
    <location>
        <begin position="178"/>
        <end position="209"/>
    </location>
</feature>
<protein>
    <submittedName>
        <fullName evidence="17">NADP-reducing hydrogenase subunit HndC</fullName>
        <ecNumber evidence="17">1.12.1.3</ecNumber>
    </submittedName>
</protein>
<dbReference type="SMART" id="SM00902">
    <property type="entry name" value="Fe_hyd_SSU"/>
    <property type="match status" value="1"/>
</dbReference>
<dbReference type="InterPro" id="IPR049830">
    <property type="entry name" value="HndD"/>
</dbReference>
<dbReference type="InterPro" id="IPR004108">
    <property type="entry name" value="Fe_hydrogenase_lsu_C"/>
</dbReference>
<sequence>MDMINFKIDKKEIQVAKGTTVLEAARSIGIKIPSLCYLKDVNKCSACRICVVEVEAKLIASCTLEAEEGMEVKTNTPAVRDARRMVLELLLSNHKRECTICSRSQNCELQTYSKELNVRDIKYEGEKISKAMDFSSCSIVRDMEKCILCGRCISTCSNIQTVNAIGYAKRGFNTMVETPYDKDLGDTVCVNCGQCIMACPVGALSEKNNVDDVWNVLADKDKYVIVQTAPAVRVALGEEFNMPIGTRVTGKMVTSLKNIGFYKVFDTDFAADLTIMEEGTELLSRLGSGENLPLMTSCCPAWVKFVEHFYPDMLKNLSTCKSPHEMAGALIKTYFAKKMGIDPQKIVVISIMPCVAKKFENKREELSNNNLLDVDYVLTTRELAQMIKEAGIDFASLEDDVFDNPMGESTGAAVIFGATGGVAEAALRTIFEITGDKELDNIDFEVVRGTDDIKIAKIELPNGKKITAAVAHGLGNARVLLEMVKKGEQKIDFIEVMACPGGCVTGGGQPILSANDLANVDVKAKRASAIYEEDKEMPIRKSHKNPDINKIYKEFLGKPNGDVSHELLHTHYIKRNKF</sequence>
<dbReference type="PANTHER" id="PTHR11615">
    <property type="entry name" value="NITRATE, FORMATE, IRON DEHYDROGENASE"/>
    <property type="match status" value="1"/>
</dbReference>
<organism evidence="17 18">
    <name type="scientific">Clostridium vincentii</name>
    <dbReference type="NCBI Taxonomy" id="52704"/>
    <lineage>
        <taxon>Bacteria</taxon>
        <taxon>Bacillati</taxon>
        <taxon>Bacillota</taxon>
        <taxon>Clostridia</taxon>
        <taxon>Eubacteriales</taxon>
        <taxon>Clostridiaceae</taxon>
        <taxon>Clostridium</taxon>
    </lineage>
</organism>
<dbReference type="InterPro" id="IPR003149">
    <property type="entry name" value="Fe_hydrogenase_ssu"/>
</dbReference>
<dbReference type="NCBIfam" id="TIGR02512">
    <property type="entry name" value="FeFe_hydrog_A"/>
    <property type="match status" value="1"/>
</dbReference>
<name>A0A2T0BCG2_9CLOT</name>
<dbReference type="InterPro" id="IPR050340">
    <property type="entry name" value="Cytosolic_Fe-S_CAF"/>
</dbReference>
<dbReference type="InterPro" id="IPR036010">
    <property type="entry name" value="2Fe-2S_ferredoxin-like_sf"/>
</dbReference>
<dbReference type="PROSITE" id="PS00198">
    <property type="entry name" value="4FE4S_FER_1"/>
    <property type="match status" value="1"/>
</dbReference>
<feature type="domain" description="2Fe-2S ferredoxin-type" evidence="14">
    <location>
        <begin position="2"/>
        <end position="78"/>
    </location>
</feature>
<dbReference type="InterPro" id="IPR017896">
    <property type="entry name" value="4Fe4S_Fe-S-bd"/>
</dbReference>
<dbReference type="InterPro" id="IPR013352">
    <property type="entry name" value="Fe_hydrogenase_subset"/>
</dbReference>
<proteinExistence type="inferred from homology"/>
<dbReference type="RefSeq" id="WP_106060397.1">
    <property type="nucleotide sequence ID" value="NZ_PVXQ01000028.1"/>
</dbReference>
<dbReference type="AlphaFoldDB" id="A0A2T0BCG2"/>
<evidence type="ECO:0000259" key="15">
    <source>
        <dbReference type="PROSITE" id="PS51379"/>
    </source>
</evidence>
<dbReference type="Pfam" id="PF12838">
    <property type="entry name" value="Fer4_7"/>
    <property type="match status" value="1"/>
</dbReference>
<dbReference type="OrthoDB" id="9805142at2"/>
<keyword evidence="8" id="KW-1278">Translocase</keyword>
<dbReference type="Gene3D" id="3.10.20.740">
    <property type="match status" value="1"/>
</dbReference>
<comment type="similarity">
    <text evidence="3">Belongs to the complex I 75 kDa subunit family.</text>
</comment>
<dbReference type="GO" id="GO:0005506">
    <property type="term" value="F:iron ion binding"/>
    <property type="evidence" value="ECO:0007669"/>
    <property type="project" value="InterPro"/>
</dbReference>
<evidence type="ECO:0000256" key="10">
    <source>
        <dbReference type="ARBA" id="ARBA00023014"/>
    </source>
</evidence>
<evidence type="ECO:0000256" key="7">
    <source>
        <dbReference type="ARBA" id="ARBA00022737"/>
    </source>
</evidence>
<evidence type="ECO:0000256" key="2">
    <source>
        <dbReference type="ARBA" id="ARBA00004370"/>
    </source>
</evidence>
<dbReference type="SUPFAM" id="SSF54862">
    <property type="entry name" value="4Fe-4S ferredoxins"/>
    <property type="match status" value="1"/>
</dbReference>
<comment type="cofactor">
    <cofactor evidence="13">
        <name>[2Fe-2S] cluster</name>
        <dbReference type="ChEBI" id="CHEBI:190135"/>
    </cofactor>
</comment>
<dbReference type="Pfam" id="PF10588">
    <property type="entry name" value="NADH-G_4Fe-4S_3"/>
    <property type="match status" value="1"/>
</dbReference>
<dbReference type="Gene3D" id="3.40.950.10">
    <property type="entry name" value="Fe-only Hydrogenase (Larger Subunit), Chain L, domain 3"/>
    <property type="match status" value="1"/>
</dbReference>
<evidence type="ECO:0000256" key="1">
    <source>
        <dbReference type="ARBA" id="ARBA00001966"/>
    </source>
</evidence>
<keyword evidence="17" id="KW-0560">Oxidoreductase</keyword>
<evidence type="ECO:0000259" key="14">
    <source>
        <dbReference type="PROSITE" id="PS51085"/>
    </source>
</evidence>
<dbReference type="InterPro" id="IPR001041">
    <property type="entry name" value="2Fe-2S_ferredoxin-type"/>
</dbReference>
<accession>A0A2T0BCG2</accession>
<dbReference type="Pfam" id="PF02256">
    <property type="entry name" value="Fe_hyd_SSU"/>
    <property type="match status" value="1"/>
</dbReference>
<dbReference type="InterPro" id="IPR036991">
    <property type="entry name" value="Fe_hydrogenase_ssu_sf"/>
</dbReference>
<keyword evidence="12" id="KW-0472">Membrane</keyword>
<feature type="domain" description="4Fe-4S ferredoxin-type" evidence="15">
    <location>
        <begin position="137"/>
        <end position="167"/>
    </location>
</feature>
<dbReference type="InterPro" id="IPR009016">
    <property type="entry name" value="Fe_hydrogenase"/>
</dbReference>
<evidence type="ECO:0000259" key="16">
    <source>
        <dbReference type="PROSITE" id="PS51839"/>
    </source>
</evidence>
<dbReference type="InterPro" id="IPR019574">
    <property type="entry name" value="NADH_UbQ_OxRdtase_Gsu_4Fe4S-bd"/>
</dbReference>
<evidence type="ECO:0000256" key="6">
    <source>
        <dbReference type="ARBA" id="ARBA00022723"/>
    </source>
</evidence>
<dbReference type="PROSITE" id="PS51839">
    <property type="entry name" value="4FE4S_HC3"/>
    <property type="match status" value="1"/>
</dbReference>
<dbReference type="FunFam" id="4.10.260.20:FF:000001">
    <property type="entry name" value="NADP-reducing hydrogenase subunit HndD"/>
    <property type="match status" value="1"/>
</dbReference>
<keyword evidence="5" id="KW-0001">2Fe-2S</keyword>
<dbReference type="SUPFAM" id="SSF53920">
    <property type="entry name" value="Fe-only hydrogenase"/>
    <property type="match status" value="1"/>
</dbReference>
<evidence type="ECO:0000256" key="4">
    <source>
        <dbReference type="ARBA" id="ARBA00022485"/>
    </source>
</evidence>
<keyword evidence="9" id="KW-0408">Iron</keyword>
<dbReference type="InterPro" id="IPR017900">
    <property type="entry name" value="4Fe4S_Fe_S_CS"/>
</dbReference>
<evidence type="ECO:0000256" key="13">
    <source>
        <dbReference type="ARBA" id="ARBA00034078"/>
    </source>
</evidence>
<keyword evidence="6" id="KW-0479">Metal-binding</keyword>
<dbReference type="Gene3D" id="3.30.70.20">
    <property type="match status" value="1"/>
</dbReference>
<evidence type="ECO:0000256" key="11">
    <source>
        <dbReference type="ARBA" id="ARBA00023027"/>
    </source>
</evidence>
<dbReference type="GO" id="GO:0051539">
    <property type="term" value="F:4 iron, 4 sulfur cluster binding"/>
    <property type="evidence" value="ECO:0007669"/>
    <property type="project" value="UniProtKB-KW"/>
</dbReference>
<comment type="subcellular location">
    <subcellularLocation>
        <location evidence="2">Membrane</location>
    </subcellularLocation>
</comment>
<gene>
    <name evidence="17" type="primary">hndD_1</name>
    <name evidence="17" type="ORF">CLVI_24640</name>
</gene>
<reference evidence="17 18" key="1">
    <citation type="submission" date="2018-03" db="EMBL/GenBank/DDBJ databases">
        <title>Genome sequence of Clostridium vincentii DSM 10228.</title>
        <authorList>
            <person name="Poehlein A."/>
            <person name="Daniel R."/>
        </authorList>
    </citation>
    <scope>NUCLEOTIDE SEQUENCE [LARGE SCALE GENOMIC DNA]</scope>
    <source>
        <strain evidence="17 18">DSM 10228</strain>
    </source>
</reference>
<dbReference type="FunFam" id="3.10.20.740:FF:000004">
    <property type="entry name" value="NADH-quinone oxidoreductase"/>
    <property type="match status" value="1"/>
</dbReference>
<dbReference type="EC" id="1.12.1.3" evidence="17"/>
<keyword evidence="10" id="KW-0411">Iron-sulfur</keyword>
<comment type="caution">
    <text evidence="17">The sequence shown here is derived from an EMBL/GenBank/DDBJ whole genome shotgun (WGS) entry which is preliminary data.</text>
</comment>
<keyword evidence="18" id="KW-1185">Reference proteome</keyword>
<dbReference type="NCBIfam" id="NF040763">
    <property type="entry name" value="FeFe_hydrog_A6"/>
    <property type="match status" value="1"/>
</dbReference>
<evidence type="ECO:0000313" key="17">
    <source>
        <dbReference type="EMBL" id="PRR81535.1"/>
    </source>
</evidence>
<dbReference type="Pfam" id="PF13510">
    <property type="entry name" value="Fer2_4"/>
    <property type="match status" value="1"/>
</dbReference>
<feature type="domain" description="4Fe-4S His(Cys)3-ligated-type" evidence="16">
    <location>
        <begin position="78"/>
        <end position="117"/>
    </location>
</feature>
<keyword evidence="11" id="KW-0520">NAD</keyword>
<keyword evidence="7" id="KW-0677">Repeat</keyword>
<dbReference type="PROSITE" id="PS51085">
    <property type="entry name" value="2FE2S_FER_2"/>
    <property type="match status" value="1"/>
</dbReference>
<dbReference type="Pfam" id="PF02906">
    <property type="entry name" value="Fe_hyd_lg_C"/>
    <property type="match status" value="1"/>
</dbReference>
<dbReference type="SUPFAM" id="SSF54292">
    <property type="entry name" value="2Fe-2S ferredoxin-like"/>
    <property type="match status" value="1"/>
</dbReference>
<dbReference type="GO" id="GO:0050583">
    <property type="term" value="F:hydrogen dehydrogenase (NADP+) activity"/>
    <property type="evidence" value="ECO:0007669"/>
    <property type="project" value="UniProtKB-EC"/>
</dbReference>
<dbReference type="GO" id="GO:0016020">
    <property type="term" value="C:membrane"/>
    <property type="evidence" value="ECO:0007669"/>
    <property type="project" value="UniProtKB-SubCell"/>
</dbReference>
<dbReference type="SMART" id="SM00929">
    <property type="entry name" value="NADH-G_4Fe-4S_3"/>
    <property type="match status" value="1"/>
</dbReference>